<accession>A0A7W4W7H8</accession>
<dbReference type="InterPro" id="IPR009057">
    <property type="entry name" value="Homeodomain-like_sf"/>
</dbReference>
<dbReference type="GO" id="GO:0003677">
    <property type="term" value="F:DNA binding"/>
    <property type="evidence" value="ECO:0007669"/>
    <property type="project" value="UniProtKB-UniRule"/>
</dbReference>
<gene>
    <name evidence="4" type="ORF">FHR99_002541</name>
</gene>
<dbReference type="InterPro" id="IPR001647">
    <property type="entry name" value="HTH_TetR"/>
</dbReference>
<reference evidence="4 5" key="1">
    <citation type="submission" date="2020-08" db="EMBL/GenBank/DDBJ databases">
        <title>Genomic Encyclopedia of Type Strains, Phase III (KMG-III): the genomes of soil and plant-associated and newly described type strains.</title>
        <authorList>
            <person name="Whitman W."/>
        </authorList>
    </citation>
    <scope>NUCLEOTIDE SEQUENCE [LARGE SCALE GENOMIC DNA]</scope>
    <source>
        <strain evidence="4 5">CECT 8654</strain>
    </source>
</reference>
<name>A0A7W4W7H8_9GAMM</name>
<dbReference type="Proteomes" id="UP000537130">
    <property type="component" value="Unassembled WGS sequence"/>
</dbReference>
<feature type="domain" description="HTH tetR-type" evidence="3">
    <location>
        <begin position="14"/>
        <end position="75"/>
    </location>
</feature>
<dbReference type="RefSeq" id="WP_183411059.1">
    <property type="nucleotide sequence ID" value="NZ_JACHWY010000003.1"/>
</dbReference>
<evidence type="ECO:0000256" key="1">
    <source>
        <dbReference type="ARBA" id="ARBA00023125"/>
    </source>
</evidence>
<evidence type="ECO:0000313" key="4">
    <source>
        <dbReference type="EMBL" id="MBB3048267.1"/>
    </source>
</evidence>
<dbReference type="EMBL" id="JACHWY010000003">
    <property type="protein sequence ID" value="MBB3048267.1"/>
    <property type="molecule type" value="Genomic_DNA"/>
</dbReference>
<dbReference type="SUPFAM" id="SSF46689">
    <property type="entry name" value="Homeodomain-like"/>
    <property type="match status" value="1"/>
</dbReference>
<proteinExistence type="predicted"/>
<evidence type="ECO:0000259" key="3">
    <source>
        <dbReference type="PROSITE" id="PS50977"/>
    </source>
</evidence>
<dbReference type="Pfam" id="PF00440">
    <property type="entry name" value="TetR_N"/>
    <property type="match status" value="1"/>
</dbReference>
<protein>
    <submittedName>
        <fullName evidence="4">AcrR family transcriptional regulator</fullName>
    </submittedName>
</protein>
<dbReference type="AlphaFoldDB" id="A0A7W4W7H8"/>
<keyword evidence="1 2" id="KW-0238">DNA-binding</keyword>
<dbReference type="Gene3D" id="1.10.357.10">
    <property type="entry name" value="Tetracycline Repressor, domain 2"/>
    <property type="match status" value="1"/>
</dbReference>
<keyword evidence="5" id="KW-1185">Reference proteome</keyword>
<evidence type="ECO:0000256" key="2">
    <source>
        <dbReference type="PROSITE-ProRule" id="PRU00335"/>
    </source>
</evidence>
<evidence type="ECO:0000313" key="5">
    <source>
        <dbReference type="Proteomes" id="UP000537130"/>
    </source>
</evidence>
<dbReference type="PROSITE" id="PS50977">
    <property type="entry name" value="HTH_TETR_2"/>
    <property type="match status" value="1"/>
</dbReference>
<organism evidence="4 5">
    <name type="scientific">Litorivivens lipolytica</name>
    <dbReference type="NCBI Taxonomy" id="1524264"/>
    <lineage>
        <taxon>Bacteria</taxon>
        <taxon>Pseudomonadati</taxon>
        <taxon>Pseudomonadota</taxon>
        <taxon>Gammaproteobacteria</taxon>
        <taxon>Litorivivens</taxon>
    </lineage>
</organism>
<comment type="caution">
    <text evidence="4">The sequence shown here is derived from an EMBL/GenBank/DDBJ whole genome shotgun (WGS) entry which is preliminary data.</text>
</comment>
<feature type="DNA-binding region" description="H-T-H motif" evidence="2">
    <location>
        <begin position="38"/>
        <end position="57"/>
    </location>
</feature>
<sequence>MAMTAANKHQQNSQATRDRLIEAAEQLFGSRSIDAVSISEITAAAGQKNRNALQYHFKNRSGLLQAIVEKHAHHVAILREDYFQRAEAGEWRAAEAAARCLIMPLVDYVRDTPKAVNFVKIVSQLSALNKIQGNSENALGIQFPAIPRLRELLVEAMTHLSRAEQEQRIFLAVNITFHGIADIYRASAQDKSNKRKRPDAAMFEQLVCALESFLAAPAIKTQ</sequence>